<dbReference type="GO" id="GO:0003743">
    <property type="term" value="F:translation initiation factor activity"/>
    <property type="evidence" value="ECO:0007669"/>
    <property type="project" value="UniProtKB-UniRule"/>
</dbReference>
<organism evidence="4">
    <name type="scientific">uncultured marine group II euryarchaeote 37F11</name>
    <dbReference type="NCBI Taxonomy" id="133822"/>
    <lineage>
        <taxon>Archaea</taxon>
        <taxon>Methanobacteriati</taxon>
        <taxon>Thermoplasmatota</taxon>
        <taxon>Candidatus Poseidoniia</taxon>
        <taxon>Candidatus Poseidoniales</taxon>
        <taxon>environmental samples</taxon>
    </lineage>
</organism>
<dbReference type="HAMAP" id="MF_00032">
    <property type="entry name" value="eIF_6"/>
    <property type="match status" value="1"/>
</dbReference>
<dbReference type="SUPFAM" id="SSF55909">
    <property type="entry name" value="Pentein"/>
    <property type="match status" value="1"/>
</dbReference>
<dbReference type="NCBIfam" id="TIGR00323">
    <property type="entry name" value="eIF-6"/>
    <property type="match status" value="1"/>
</dbReference>
<reference evidence="4" key="1">
    <citation type="journal article" date="2000" name="Environ. Microbiol.">
        <title>Construction and analysis of bacterial artificial chromosome libraries from a marine microbial assemblage.</title>
        <authorList>
            <person name="Beja O."/>
            <person name="Suzuki M.T."/>
            <person name="Koonin E.V."/>
            <person name="Aravind L."/>
            <person name="Hadd A."/>
            <person name="Nguyen L.P."/>
            <person name="Villacorta R."/>
            <person name="Amjadi M."/>
            <person name="Garrigues C."/>
            <person name="Jovanovich S.B."/>
            <person name="Feldman R.A."/>
            <person name="Delong E.F."/>
        </authorList>
    </citation>
    <scope>NUCLEOTIDE SEQUENCE</scope>
</reference>
<dbReference type="InterPro" id="IPR002769">
    <property type="entry name" value="eIF6"/>
</dbReference>
<dbReference type="SMART" id="SM00654">
    <property type="entry name" value="eIF6"/>
    <property type="match status" value="1"/>
</dbReference>
<dbReference type="AlphaFoldDB" id="Q9P9D7"/>
<proteinExistence type="inferred from homology"/>
<protein>
    <recommendedName>
        <fullName evidence="3">Translation initiation factor 6</fullName>
        <shortName evidence="3">aIF-6</shortName>
    </recommendedName>
</protein>
<accession>Q9P9D7</accession>
<comment type="function">
    <text evidence="3">Binds to the 50S ribosomal subunit and prevents its association with the 30S ribosomal subunit to form the 70S initiation complex.</text>
</comment>
<dbReference type="GO" id="GO:0043022">
    <property type="term" value="F:ribosome binding"/>
    <property type="evidence" value="ECO:0007669"/>
    <property type="project" value="InterPro"/>
</dbReference>
<gene>
    <name evidence="3" type="primary">eif6</name>
</gene>
<dbReference type="PIRSF" id="PIRSF006413">
    <property type="entry name" value="IF-6"/>
    <property type="match status" value="1"/>
</dbReference>
<dbReference type="Pfam" id="PF01912">
    <property type="entry name" value="eIF-6"/>
    <property type="match status" value="1"/>
</dbReference>
<sequence>MPIDTLDIHGSDQIGIHLASVGNVLFHPRELPTPTIEKLEQVVGLELAPISIGGSNLIGALLAGNTKGMAVADIATESDIDALTAYGDVVVMEGGVNTAGNLLLVNEQGCVASPSIPKDGLDILSEVLGVDIISTTIGGQDVVGSLGVVNSQGVLLHPDVAPEEVLLIEEILGVPPMVGTVSFGSPYVGAGICASNNGALAGSETTGPELNRIEDALGLI</sequence>
<evidence type="ECO:0000256" key="2">
    <source>
        <dbReference type="ARBA" id="ARBA00022917"/>
    </source>
</evidence>
<evidence type="ECO:0000256" key="1">
    <source>
        <dbReference type="ARBA" id="ARBA00022540"/>
    </source>
</evidence>
<evidence type="ECO:0000313" key="4">
    <source>
        <dbReference type="EMBL" id="AAF97182.1"/>
    </source>
</evidence>
<evidence type="ECO:0000256" key="3">
    <source>
        <dbReference type="HAMAP-Rule" id="MF_00032"/>
    </source>
</evidence>
<keyword evidence="1 3" id="KW-0396">Initiation factor</keyword>
<dbReference type="GO" id="GO:0042256">
    <property type="term" value="P:cytosolic ribosome assembly"/>
    <property type="evidence" value="ECO:0007669"/>
    <property type="project" value="InterPro"/>
</dbReference>
<name>Q9P9D7_9ARCH</name>
<dbReference type="PANTHER" id="PTHR10784">
    <property type="entry name" value="TRANSLATION INITIATION FACTOR 6"/>
    <property type="match status" value="1"/>
</dbReference>
<comment type="similarity">
    <text evidence="3">Belongs to the eIF-6 family.</text>
</comment>
<dbReference type="EMBL" id="AF268611">
    <property type="protein sequence ID" value="AAF97182.1"/>
    <property type="molecule type" value="Genomic_DNA"/>
</dbReference>
<dbReference type="Gene3D" id="3.75.10.10">
    <property type="entry name" value="L-arginine/glycine Amidinotransferase, Chain A"/>
    <property type="match status" value="1"/>
</dbReference>
<keyword evidence="2 3" id="KW-0648">Protein biosynthesis</keyword>